<feature type="compositionally biased region" description="Basic and acidic residues" evidence="1">
    <location>
        <begin position="628"/>
        <end position="662"/>
    </location>
</feature>
<evidence type="ECO:0000313" key="2">
    <source>
        <dbReference type="EMBL" id="KAF2772272.1"/>
    </source>
</evidence>
<reference evidence="2" key="1">
    <citation type="journal article" date="2020" name="Stud. Mycol.">
        <title>101 Dothideomycetes genomes: a test case for predicting lifestyles and emergence of pathogens.</title>
        <authorList>
            <person name="Haridas S."/>
            <person name="Albert R."/>
            <person name="Binder M."/>
            <person name="Bloem J."/>
            <person name="Labutti K."/>
            <person name="Salamov A."/>
            <person name="Andreopoulos B."/>
            <person name="Baker S."/>
            <person name="Barry K."/>
            <person name="Bills G."/>
            <person name="Bluhm B."/>
            <person name="Cannon C."/>
            <person name="Castanera R."/>
            <person name="Culley D."/>
            <person name="Daum C."/>
            <person name="Ezra D."/>
            <person name="Gonzalez J."/>
            <person name="Henrissat B."/>
            <person name="Kuo A."/>
            <person name="Liang C."/>
            <person name="Lipzen A."/>
            <person name="Lutzoni F."/>
            <person name="Magnuson J."/>
            <person name="Mondo S."/>
            <person name="Nolan M."/>
            <person name="Ohm R."/>
            <person name="Pangilinan J."/>
            <person name="Park H.-J."/>
            <person name="Ramirez L."/>
            <person name="Alfaro M."/>
            <person name="Sun H."/>
            <person name="Tritt A."/>
            <person name="Yoshinaga Y."/>
            <person name="Zwiers L.-H."/>
            <person name="Turgeon B."/>
            <person name="Goodwin S."/>
            <person name="Spatafora J."/>
            <person name="Crous P."/>
            <person name="Grigoriev I."/>
        </authorList>
    </citation>
    <scope>NUCLEOTIDE SEQUENCE</scope>
    <source>
        <strain evidence="2">CBS 116005</strain>
    </source>
</reference>
<sequence length="1245" mass="137376">MSSTTLEQRKPGIKGKRIPGQKGRFDPDQPLHMTTRRASKKAKTTDGTPSITGSVNDTGEDSSPHEHNDGARPTTSQSQGSLPSPTSVIAANTAGSANGPATNSANEIADTSVSINDANAISESNKQTPSPSRKRKRTSSPSTPDALPVLMTPSPQQLKQDSPGESPAAEEGDTVEVVADDMLSDRAVSNDSSQTGQHVQDGNALAAPPFEDTPDVSNAPSPASSVSELEDVNQAKHLADADDHAMDMDVDPTEPLDDAEDADDGDGDGDEAELDGHHGAAGGRAIKRRGGKKRRAQHQDAGIEISMRRQLELKRSFRLITRNLKDVLAEISQRTIDDLTTNAASHKQATEFEGVKAGLRDHLRNRQSQARAQLDIQLGLLAEDLTANVLVTQEKCKNLLRDVQDAYLDRAERQMLDIYHQARLHILEDQYGTEDENDVIPRPKAMAYRFRRGPALDPVFDSRSRAALETTQAMDDIDRRLAMQTELRNLTDGDLADVPRKHKPFTVMEQRVRDSTIAKNLTTLNMNTLTAAAEERERLDALPQQPVIPTIPNEQAIGLQVLSDLASRPSIGGGSARPSATQPGPPQPPQAFMEQPQMYQRPIEPMPAPSPQPNDMGIVFTMSPRAAQHHELQERERREDQQRQDREKQLGERENAERDTAEQQKTSQESRITDNDKRLQDKLPSPSHIHSASAYRQTHPAPSQNGLIRSPGHPSEQNPDARAEDDRRKDVDYSPGRFRPLQQHDQQRSEPLQRCEDAQPLGKQRRTVPYDPILDAAGTHDRQAREAQDQGRLLHRRHSSPGAGRLLPPTDIAAASKHDDGHDACANSAHHDRLPSAAGPQTDEHQDHVSAHKSRQGMPSFEYFPARDAGARSGNHNYYGRHMAQDQSRDVDGRHPPPDPREQPRYYEDHEQRHNQLSYDDRPSIPGAPDRRHIDAPSFGGEQSQHSASVLHSPERVPKVEPGEDSEKPSDRHASVGGHSDGSEKQRHWKSNVQERAGESRRERAKRNKQLREAGRQSSRNTTGGGDSDPRPGRGNGLNQREGSQNSYYTRAPRQNAGHPSIPQHHDMPPPSPRYGGLPPPPEPHQRDLHLGHQHRNSYPPPQPPTPGWIQPLPPRSPLFALPTQTPPPPPPPGIASYEHYHSGLPQGFLPPPPTPQFQQAPYQPPPPLPPAAAAGGYGRQSRAPAIAPAVPDLRYAHLGPATQAGHQHLPVFEQQQRRDDMARKRTKSESHTTWRTYTGPKEKK</sequence>
<feature type="compositionally biased region" description="Pro residues" evidence="1">
    <location>
        <begin position="1125"/>
        <end position="1134"/>
    </location>
</feature>
<dbReference type="EMBL" id="ML995815">
    <property type="protein sequence ID" value="KAF2772272.1"/>
    <property type="molecule type" value="Genomic_DNA"/>
</dbReference>
<feature type="region of interest" description="Disordered" evidence="1">
    <location>
        <begin position="568"/>
        <end position="592"/>
    </location>
</feature>
<evidence type="ECO:0000256" key="1">
    <source>
        <dbReference type="SAM" id="MobiDB-lite"/>
    </source>
</evidence>
<dbReference type="AlphaFoldDB" id="A0A6G1LI69"/>
<feature type="compositionally biased region" description="Low complexity" evidence="1">
    <location>
        <begin position="216"/>
        <end position="227"/>
    </location>
</feature>
<gene>
    <name evidence="2" type="ORF">EJ03DRAFT_348655</name>
</gene>
<accession>A0A6G1LI69</accession>
<feature type="compositionally biased region" description="Basic and acidic residues" evidence="1">
    <location>
        <begin position="233"/>
        <end position="247"/>
    </location>
</feature>
<keyword evidence="3" id="KW-1185">Reference proteome</keyword>
<name>A0A6G1LI69_9PEZI</name>
<feature type="compositionally biased region" description="Basic and acidic residues" evidence="1">
    <location>
        <begin position="719"/>
        <end position="732"/>
    </location>
</feature>
<evidence type="ECO:0000313" key="3">
    <source>
        <dbReference type="Proteomes" id="UP000799436"/>
    </source>
</evidence>
<feature type="compositionally biased region" description="Polar residues" evidence="1">
    <location>
        <begin position="73"/>
        <end position="127"/>
    </location>
</feature>
<feature type="compositionally biased region" description="Basic residues" evidence="1">
    <location>
        <begin position="285"/>
        <end position="296"/>
    </location>
</feature>
<protein>
    <submittedName>
        <fullName evidence="2">Uncharacterized protein</fullName>
    </submittedName>
</protein>
<feature type="compositionally biased region" description="Pro residues" evidence="1">
    <location>
        <begin position="1069"/>
        <end position="1083"/>
    </location>
</feature>
<feature type="region of interest" description="Disordered" evidence="1">
    <location>
        <begin position="1198"/>
        <end position="1245"/>
    </location>
</feature>
<feature type="compositionally biased region" description="Basic and acidic residues" evidence="1">
    <location>
        <begin position="816"/>
        <end position="834"/>
    </location>
</feature>
<organism evidence="2 3">
    <name type="scientific">Teratosphaeria nubilosa</name>
    <dbReference type="NCBI Taxonomy" id="161662"/>
    <lineage>
        <taxon>Eukaryota</taxon>
        <taxon>Fungi</taxon>
        <taxon>Dikarya</taxon>
        <taxon>Ascomycota</taxon>
        <taxon>Pezizomycotina</taxon>
        <taxon>Dothideomycetes</taxon>
        <taxon>Dothideomycetidae</taxon>
        <taxon>Mycosphaerellales</taxon>
        <taxon>Teratosphaeriaceae</taxon>
        <taxon>Teratosphaeria</taxon>
    </lineage>
</organism>
<feature type="compositionally biased region" description="Polar residues" evidence="1">
    <location>
        <begin position="187"/>
        <end position="200"/>
    </location>
</feature>
<feature type="compositionally biased region" description="Polar residues" evidence="1">
    <location>
        <begin position="941"/>
        <end position="950"/>
    </location>
</feature>
<feature type="compositionally biased region" description="Polar residues" evidence="1">
    <location>
        <begin position="688"/>
        <end position="707"/>
    </location>
</feature>
<dbReference type="OrthoDB" id="4188028at2759"/>
<feature type="compositionally biased region" description="Pro residues" evidence="1">
    <location>
        <begin position="1099"/>
        <end position="1117"/>
    </location>
</feature>
<dbReference type="Proteomes" id="UP000799436">
    <property type="component" value="Unassembled WGS sequence"/>
</dbReference>
<proteinExistence type="predicted"/>
<feature type="compositionally biased region" description="Basic and acidic residues" evidence="1">
    <location>
        <begin position="671"/>
        <end position="681"/>
    </location>
</feature>
<feature type="compositionally biased region" description="Basic and acidic residues" evidence="1">
    <location>
        <begin position="953"/>
        <end position="974"/>
    </location>
</feature>
<feature type="compositionally biased region" description="Polar residues" evidence="1">
    <location>
        <begin position="1038"/>
        <end position="1049"/>
    </location>
</feature>
<feature type="region of interest" description="Disordered" evidence="1">
    <location>
        <begin position="627"/>
        <end position="858"/>
    </location>
</feature>
<feature type="compositionally biased region" description="Basic and acidic residues" evidence="1">
    <location>
        <begin position="745"/>
        <end position="757"/>
    </location>
</feature>
<feature type="compositionally biased region" description="Basic and acidic residues" evidence="1">
    <location>
        <begin position="1216"/>
        <end position="1233"/>
    </location>
</feature>
<feature type="region of interest" description="Disordered" evidence="1">
    <location>
        <begin position="1"/>
        <end position="300"/>
    </location>
</feature>
<feature type="compositionally biased region" description="Acidic residues" evidence="1">
    <location>
        <begin position="248"/>
        <end position="273"/>
    </location>
</feature>
<feature type="region of interest" description="Disordered" evidence="1">
    <location>
        <begin position="884"/>
        <end position="1184"/>
    </location>
</feature>
<feature type="compositionally biased region" description="Basic and acidic residues" evidence="1">
    <location>
        <begin position="884"/>
        <end position="935"/>
    </location>
</feature>
<feature type="compositionally biased region" description="Basic and acidic residues" evidence="1">
    <location>
        <begin position="778"/>
        <end position="789"/>
    </location>
</feature>
<feature type="compositionally biased region" description="Polar residues" evidence="1">
    <location>
        <begin position="46"/>
        <end position="57"/>
    </location>
</feature>